<feature type="transmembrane region" description="Helical" evidence="1">
    <location>
        <begin position="199"/>
        <end position="221"/>
    </location>
</feature>
<dbReference type="PANTHER" id="PTHR31061">
    <property type="entry name" value="LD22376P"/>
    <property type="match status" value="1"/>
</dbReference>
<feature type="domain" description="DUF5009" evidence="2">
    <location>
        <begin position="7"/>
        <end position="124"/>
    </location>
</feature>
<accession>A0A2D0NEI4</accession>
<feature type="transmembrane region" description="Helical" evidence="1">
    <location>
        <begin position="48"/>
        <end position="66"/>
    </location>
</feature>
<dbReference type="EMBL" id="PDUD01000014">
    <property type="protein sequence ID" value="PHN06885.1"/>
    <property type="molecule type" value="Genomic_DNA"/>
</dbReference>
<feature type="transmembrane region" description="Helical" evidence="1">
    <location>
        <begin position="288"/>
        <end position="309"/>
    </location>
</feature>
<proteinExistence type="predicted"/>
<feature type="transmembrane region" description="Helical" evidence="1">
    <location>
        <begin position="82"/>
        <end position="99"/>
    </location>
</feature>
<dbReference type="OrthoDB" id="9788724at2"/>
<dbReference type="Proteomes" id="UP000223913">
    <property type="component" value="Unassembled WGS sequence"/>
</dbReference>
<keyword evidence="4" id="KW-1185">Reference proteome</keyword>
<feature type="transmembrane region" description="Helical" evidence="1">
    <location>
        <begin position="172"/>
        <end position="192"/>
    </location>
</feature>
<feature type="transmembrane region" description="Helical" evidence="1">
    <location>
        <begin position="436"/>
        <end position="456"/>
    </location>
</feature>
<feature type="transmembrane region" description="Helical" evidence="1">
    <location>
        <begin position="111"/>
        <end position="130"/>
    </location>
</feature>
<sequence length="464" mass="51895">MTKRLVSLDIFRGMTIAFMILVNNPGSWSYVYGPLQHAEWHGVTPTDWVFPFFLFIVGVAVPLALGKRMEQGVERSVLTRKVLVRSAIIFGIGLFMAAFPEFGMDAGDPLLLQYLALFLFILLIFGREVLNQPQFASEANARKRKWLGYAALGLAGLLFIFGLFYYDLSHLRIPGVLQRIALVYLACGLLFLRLPWKGLLITGIAILIAYWAVMSLIPVPIDATLRTALETGDLSGLAMSGYQGELRQISENFIAPNLGAGGNIGAWLDRVIMHDHLYSQAKSWDPEGFLSTFPSIVTGLIGVLTGMWLRTKRDDYQKLTGILGVGAILLALSLVWDLAFPINKKIWTSSYVLYVGGVAMLFLGVIYWLVDVLNYRSWTKPFVIYGMNPLFAYILSGLLVDTAVHIRWETADGSTTNLWSSIYQTLFVPFLSPFNASLAFAIMNVLICFLAVWALYRKRIFIKV</sequence>
<dbReference type="InterPro" id="IPR032176">
    <property type="entry name" value="DUF5009"/>
</dbReference>
<evidence type="ECO:0000313" key="4">
    <source>
        <dbReference type="Proteomes" id="UP000223913"/>
    </source>
</evidence>
<protein>
    <submittedName>
        <fullName evidence="3">DUF5009 domain-containing protein</fullName>
    </submittedName>
</protein>
<feature type="transmembrane region" description="Helical" evidence="1">
    <location>
        <begin position="321"/>
        <end position="339"/>
    </location>
</feature>
<evidence type="ECO:0000256" key="1">
    <source>
        <dbReference type="SAM" id="Phobius"/>
    </source>
</evidence>
<feature type="transmembrane region" description="Helical" evidence="1">
    <location>
        <begin position="10"/>
        <end position="28"/>
    </location>
</feature>
<keyword evidence="1" id="KW-0812">Transmembrane</keyword>
<name>A0A2D0NEI4_FLAN2</name>
<evidence type="ECO:0000259" key="2">
    <source>
        <dbReference type="Pfam" id="PF16401"/>
    </source>
</evidence>
<dbReference type="Pfam" id="PF16401">
    <property type="entry name" value="DUF5009"/>
    <property type="match status" value="1"/>
</dbReference>
<dbReference type="PANTHER" id="PTHR31061:SF24">
    <property type="entry name" value="LD22376P"/>
    <property type="match status" value="1"/>
</dbReference>
<feature type="transmembrane region" description="Helical" evidence="1">
    <location>
        <begin position="382"/>
        <end position="400"/>
    </location>
</feature>
<organism evidence="3 4">
    <name type="scientific">Flavilitoribacter nigricans (strain ATCC 23147 / DSM 23189 / NBRC 102662 / NCIMB 1420 / SS-2)</name>
    <name type="common">Lewinella nigricans</name>
    <dbReference type="NCBI Taxonomy" id="1122177"/>
    <lineage>
        <taxon>Bacteria</taxon>
        <taxon>Pseudomonadati</taxon>
        <taxon>Bacteroidota</taxon>
        <taxon>Saprospiria</taxon>
        <taxon>Saprospirales</taxon>
        <taxon>Lewinellaceae</taxon>
        <taxon>Flavilitoribacter</taxon>
    </lineage>
</organism>
<reference evidence="3 4" key="1">
    <citation type="submission" date="2017-10" db="EMBL/GenBank/DDBJ databases">
        <title>The draft genome sequence of Lewinella nigricans NBRC 102662.</title>
        <authorList>
            <person name="Wang K."/>
        </authorList>
    </citation>
    <scope>NUCLEOTIDE SEQUENCE [LARGE SCALE GENOMIC DNA]</scope>
    <source>
        <strain evidence="3 4">NBRC 102662</strain>
    </source>
</reference>
<evidence type="ECO:0000313" key="3">
    <source>
        <dbReference type="EMBL" id="PHN06885.1"/>
    </source>
</evidence>
<feature type="transmembrane region" description="Helical" evidence="1">
    <location>
        <begin position="146"/>
        <end position="166"/>
    </location>
</feature>
<gene>
    <name evidence="3" type="ORF">CRP01_09190</name>
</gene>
<feature type="transmembrane region" description="Helical" evidence="1">
    <location>
        <begin position="351"/>
        <end position="370"/>
    </location>
</feature>
<comment type="caution">
    <text evidence="3">The sequence shown here is derived from an EMBL/GenBank/DDBJ whole genome shotgun (WGS) entry which is preliminary data.</text>
</comment>
<keyword evidence="1" id="KW-1133">Transmembrane helix</keyword>
<keyword evidence="1" id="KW-0472">Membrane</keyword>
<dbReference type="AlphaFoldDB" id="A0A2D0NEI4"/>
<dbReference type="RefSeq" id="WP_099149729.1">
    <property type="nucleotide sequence ID" value="NZ_PDUD01000014.1"/>
</dbReference>